<evidence type="ECO:0000256" key="1">
    <source>
        <dbReference type="ARBA" id="ARBA00022679"/>
    </source>
</evidence>
<evidence type="ECO:0000313" key="4">
    <source>
        <dbReference type="EMBL" id="MYM89376.1"/>
    </source>
</evidence>
<dbReference type="Proteomes" id="UP000470302">
    <property type="component" value="Unassembled WGS sequence"/>
</dbReference>
<keyword evidence="2" id="KW-0012">Acyltransferase</keyword>
<gene>
    <name evidence="4" type="ORF">GTP91_19640</name>
</gene>
<proteinExistence type="predicted"/>
<protein>
    <submittedName>
        <fullName evidence="4">GNAT family N-acetyltransferase</fullName>
    </submittedName>
</protein>
<dbReference type="SUPFAM" id="SSF55729">
    <property type="entry name" value="Acyl-CoA N-acyltransferases (Nat)"/>
    <property type="match status" value="1"/>
</dbReference>
<dbReference type="GO" id="GO:0016747">
    <property type="term" value="F:acyltransferase activity, transferring groups other than amino-acyl groups"/>
    <property type="evidence" value="ECO:0007669"/>
    <property type="project" value="InterPro"/>
</dbReference>
<dbReference type="InterPro" id="IPR050832">
    <property type="entry name" value="Bact_Acetyltransf"/>
</dbReference>
<keyword evidence="1 4" id="KW-0808">Transferase</keyword>
<sequence>MTDTRIRLAVPEDAAAIAAMAVALTEEISLRLGAKTFNLELQKTASLCHALLREEKYLALIAIAEGEAIGFVGISEGRALYAEGALATMQEFFVSPPFRANGVGGLLLNAAAELARKRRWNRLEVCTPPLPEFDRSLAFYERHGFEVTGGRKMKRLFTEAQ</sequence>
<feature type="domain" description="N-acetyltransferase" evidence="3">
    <location>
        <begin position="4"/>
        <end position="161"/>
    </location>
</feature>
<evidence type="ECO:0000256" key="2">
    <source>
        <dbReference type="ARBA" id="ARBA00023315"/>
    </source>
</evidence>
<evidence type="ECO:0000313" key="5">
    <source>
        <dbReference type="Proteomes" id="UP000470302"/>
    </source>
</evidence>
<name>A0A845G888_9BURK</name>
<reference evidence="4 5" key="1">
    <citation type="submission" date="2020-01" db="EMBL/GenBank/DDBJ databases">
        <title>Novel species isolated from a subtropical stream in China.</title>
        <authorList>
            <person name="Lu H."/>
        </authorList>
    </citation>
    <scope>NUCLEOTIDE SEQUENCE [LARGE SCALE GENOMIC DNA]</scope>
    <source>
        <strain evidence="4 5">FT82W</strain>
    </source>
</reference>
<accession>A0A845G888</accession>
<dbReference type="InterPro" id="IPR016181">
    <property type="entry name" value="Acyl_CoA_acyltransferase"/>
</dbReference>
<comment type="caution">
    <text evidence="4">The sequence shown here is derived from an EMBL/GenBank/DDBJ whole genome shotgun (WGS) entry which is preliminary data.</text>
</comment>
<dbReference type="PANTHER" id="PTHR43877">
    <property type="entry name" value="AMINOALKYLPHOSPHONATE N-ACETYLTRANSFERASE-RELATED-RELATED"/>
    <property type="match status" value="1"/>
</dbReference>
<dbReference type="Pfam" id="PF00583">
    <property type="entry name" value="Acetyltransf_1"/>
    <property type="match status" value="1"/>
</dbReference>
<organism evidence="4 5">
    <name type="scientific">Duganella vulcania</name>
    <dbReference type="NCBI Taxonomy" id="2692166"/>
    <lineage>
        <taxon>Bacteria</taxon>
        <taxon>Pseudomonadati</taxon>
        <taxon>Pseudomonadota</taxon>
        <taxon>Betaproteobacteria</taxon>
        <taxon>Burkholderiales</taxon>
        <taxon>Oxalobacteraceae</taxon>
        <taxon>Telluria group</taxon>
        <taxon>Duganella</taxon>
    </lineage>
</organism>
<dbReference type="Gene3D" id="3.40.630.30">
    <property type="match status" value="1"/>
</dbReference>
<dbReference type="AlphaFoldDB" id="A0A845G888"/>
<dbReference type="RefSeq" id="WP_117012825.1">
    <property type="nucleotide sequence ID" value="NZ_WWCW01000073.1"/>
</dbReference>
<evidence type="ECO:0000259" key="3">
    <source>
        <dbReference type="PROSITE" id="PS51186"/>
    </source>
</evidence>
<dbReference type="EMBL" id="WWCW01000073">
    <property type="protein sequence ID" value="MYM89376.1"/>
    <property type="molecule type" value="Genomic_DNA"/>
</dbReference>
<dbReference type="InterPro" id="IPR000182">
    <property type="entry name" value="GNAT_dom"/>
</dbReference>
<dbReference type="PANTHER" id="PTHR43877:SF1">
    <property type="entry name" value="ACETYLTRANSFERASE"/>
    <property type="match status" value="1"/>
</dbReference>
<dbReference type="PROSITE" id="PS51186">
    <property type="entry name" value="GNAT"/>
    <property type="match status" value="1"/>
</dbReference>